<feature type="region of interest" description="Disordered" evidence="1">
    <location>
        <begin position="1"/>
        <end position="33"/>
    </location>
</feature>
<accession>A0AAD1VKH3</accession>
<keyword evidence="3" id="KW-1185">Reference proteome</keyword>
<feature type="region of interest" description="Disordered" evidence="1">
    <location>
        <begin position="49"/>
        <end position="102"/>
    </location>
</feature>
<reference evidence="2" key="1">
    <citation type="submission" date="2022-03" db="EMBL/GenBank/DDBJ databases">
        <authorList>
            <person name="Alioto T."/>
            <person name="Alioto T."/>
            <person name="Gomez Garrido J."/>
        </authorList>
    </citation>
    <scope>NUCLEOTIDE SEQUENCE</scope>
</reference>
<gene>
    <name evidence="2" type="ORF">PECUL_23A049105</name>
</gene>
<feature type="compositionally biased region" description="Basic and acidic residues" evidence="1">
    <location>
        <begin position="57"/>
        <end position="67"/>
    </location>
</feature>
<dbReference type="AlphaFoldDB" id="A0AAD1VKH3"/>
<dbReference type="EMBL" id="OW240912">
    <property type="protein sequence ID" value="CAH2220790.1"/>
    <property type="molecule type" value="Genomic_DNA"/>
</dbReference>
<name>A0AAD1VKH3_PELCU</name>
<evidence type="ECO:0000313" key="2">
    <source>
        <dbReference type="EMBL" id="CAH2220790.1"/>
    </source>
</evidence>
<proteinExistence type="predicted"/>
<evidence type="ECO:0000256" key="1">
    <source>
        <dbReference type="SAM" id="MobiDB-lite"/>
    </source>
</evidence>
<organism evidence="2 3">
    <name type="scientific">Pelobates cultripes</name>
    <name type="common">Western spadefoot toad</name>
    <dbReference type="NCBI Taxonomy" id="61616"/>
    <lineage>
        <taxon>Eukaryota</taxon>
        <taxon>Metazoa</taxon>
        <taxon>Chordata</taxon>
        <taxon>Craniata</taxon>
        <taxon>Vertebrata</taxon>
        <taxon>Euteleostomi</taxon>
        <taxon>Amphibia</taxon>
        <taxon>Batrachia</taxon>
        <taxon>Anura</taxon>
        <taxon>Pelobatoidea</taxon>
        <taxon>Pelobatidae</taxon>
        <taxon>Pelobates</taxon>
    </lineage>
</organism>
<protein>
    <submittedName>
        <fullName evidence="2">Uncharacterized protein</fullName>
    </submittedName>
</protein>
<evidence type="ECO:0000313" key="3">
    <source>
        <dbReference type="Proteomes" id="UP001295444"/>
    </source>
</evidence>
<sequence>MTGVRNAIGRTPGNNATEVLETGSAGNRKCRKERARSWHAFQYSFQNQNVQHRAEKKLKGEEKEKKSPLVRQKSFQELPLISPGDGTGYLHGKAKKPNLCSK</sequence>
<dbReference type="Proteomes" id="UP001295444">
    <property type="component" value="Chromosome 01"/>
</dbReference>